<keyword evidence="4" id="KW-1185">Reference proteome</keyword>
<evidence type="ECO:0000313" key="3">
    <source>
        <dbReference type="EMBL" id="QOP41932.1"/>
    </source>
</evidence>
<gene>
    <name evidence="3" type="ORF">FJR03_09380</name>
</gene>
<dbReference type="CDD" id="cd00130">
    <property type="entry name" value="PAS"/>
    <property type="match status" value="1"/>
</dbReference>
<dbReference type="InterPro" id="IPR052163">
    <property type="entry name" value="DGC-Regulatory_Protein"/>
</dbReference>
<dbReference type="InterPro" id="IPR000014">
    <property type="entry name" value="PAS"/>
</dbReference>
<dbReference type="NCBIfam" id="TIGR00229">
    <property type="entry name" value="sensory_box"/>
    <property type="match status" value="1"/>
</dbReference>
<dbReference type="SUPFAM" id="SSF55785">
    <property type="entry name" value="PYP-like sensor domain (PAS domain)"/>
    <property type="match status" value="1"/>
</dbReference>
<dbReference type="PROSITE" id="PS50113">
    <property type="entry name" value="PAC"/>
    <property type="match status" value="1"/>
</dbReference>
<dbReference type="Gene3D" id="3.30.450.20">
    <property type="entry name" value="PAS domain"/>
    <property type="match status" value="1"/>
</dbReference>
<dbReference type="Proteomes" id="UP000593910">
    <property type="component" value="Chromosome"/>
</dbReference>
<dbReference type="SMART" id="SM00086">
    <property type="entry name" value="PAC"/>
    <property type="match status" value="1"/>
</dbReference>
<dbReference type="InterPro" id="IPR000700">
    <property type="entry name" value="PAS-assoc_C"/>
</dbReference>
<evidence type="ECO:0000259" key="2">
    <source>
        <dbReference type="PROSITE" id="PS50113"/>
    </source>
</evidence>
<dbReference type="InterPro" id="IPR013655">
    <property type="entry name" value="PAS_fold_3"/>
</dbReference>
<protein>
    <submittedName>
        <fullName evidence="3">PAS domain-containing protein</fullName>
    </submittedName>
</protein>
<dbReference type="EMBL" id="CP041165">
    <property type="protein sequence ID" value="QOP41932.1"/>
    <property type="molecule type" value="Genomic_DNA"/>
</dbReference>
<organism evidence="3 4">
    <name type="scientific">Sulfurimonas marina</name>
    <dbReference type="NCBI Taxonomy" id="2590551"/>
    <lineage>
        <taxon>Bacteria</taxon>
        <taxon>Pseudomonadati</taxon>
        <taxon>Campylobacterota</taxon>
        <taxon>Epsilonproteobacteria</taxon>
        <taxon>Campylobacterales</taxon>
        <taxon>Sulfurimonadaceae</taxon>
        <taxon>Sulfurimonas</taxon>
    </lineage>
</organism>
<evidence type="ECO:0000313" key="4">
    <source>
        <dbReference type="Proteomes" id="UP000593910"/>
    </source>
</evidence>
<dbReference type="RefSeq" id="WP_193113253.1">
    <property type="nucleotide sequence ID" value="NZ_CP041165.1"/>
</dbReference>
<proteinExistence type="predicted"/>
<name>A0A7M1AZY0_9BACT</name>
<dbReference type="Pfam" id="PF08447">
    <property type="entry name" value="PAS_3"/>
    <property type="match status" value="1"/>
</dbReference>
<feature type="domain" description="PAC" evidence="2">
    <location>
        <begin position="77"/>
        <end position="134"/>
    </location>
</feature>
<dbReference type="InterPro" id="IPR035965">
    <property type="entry name" value="PAS-like_dom_sf"/>
</dbReference>
<sequence>MEKVTPTDEEYMFEDLVIVSQTDEKGIITYANKAFCEVSGYSVEELIGQPHNIIRHPDMPAAAFEKMWSTIQGGQAWNGIVKNLRKDGRYYWVDSEVLPIKDNDDKITGYIAARRAASRKDIVDTEEAYQKMLEAVENKG</sequence>
<evidence type="ECO:0000259" key="1">
    <source>
        <dbReference type="PROSITE" id="PS50112"/>
    </source>
</evidence>
<dbReference type="KEGG" id="smax:FJR03_09380"/>
<dbReference type="PANTHER" id="PTHR46663:SF3">
    <property type="entry name" value="SLL0267 PROTEIN"/>
    <property type="match status" value="1"/>
</dbReference>
<dbReference type="SMART" id="SM00091">
    <property type="entry name" value="PAS"/>
    <property type="match status" value="1"/>
</dbReference>
<dbReference type="AlphaFoldDB" id="A0A7M1AZY0"/>
<dbReference type="PANTHER" id="PTHR46663">
    <property type="entry name" value="DIGUANYLATE CYCLASE DGCT-RELATED"/>
    <property type="match status" value="1"/>
</dbReference>
<feature type="domain" description="PAS" evidence="1">
    <location>
        <begin position="23"/>
        <end position="74"/>
    </location>
</feature>
<reference evidence="3 4" key="1">
    <citation type="submission" date="2019-06" db="EMBL/GenBank/DDBJ databases">
        <title>Sulfurimonas gotlandica sp. nov., a chemoautotrophic and psychrotolerant epsilonproteobacterium isolated from a pelagic redoxcline, and an emended description of the genus Sulfurimonas.</title>
        <authorList>
            <person name="Wang S."/>
            <person name="Jiang L."/>
            <person name="Shao Z."/>
        </authorList>
    </citation>
    <scope>NUCLEOTIDE SEQUENCE [LARGE SCALE GENOMIC DNA]</scope>
    <source>
        <strain evidence="3 4">B2</strain>
    </source>
</reference>
<accession>A0A7M1AZY0</accession>
<dbReference type="PROSITE" id="PS50112">
    <property type="entry name" value="PAS"/>
    <property type="match status" value="1"/>
</dbReference>
<dbReference type="InterPro" id="IPR001610">
    <property type="entry name" value="PAC"/>
</dbReference>